<accession>A0A8S4SH36</accession>
<proteinExistence type="predicted"/>
<dbReference type="Proteomes" id="UP000838756">
    <property type="component" value="Unassembled WGS sequence"/>
</dbReference>
<dbReference type="EMBL" id="CAKXAJ010026436">
    <property type="protein sequence ID" value="CAH2268441.1"/>
    <property type="molecule type" value="Genomic_DNA"/>
</dbReference>
<dbReference type="AlphaFoldDB" id="A0A8S4SH36"/>
<name>A0A8S4SH36_9NEOP</name>
<gene>
    <name evidence="1" type="primary">jg16873</name>
    <name evidence="1" type="ORF">PAEG_LOCUS26797</name>
</gene>
<evidence type="ECO:0000313" key="1">
    <source>
        <dbReference type="EMBL" id="CAH2268441.1"/>
    </source>
</evidence>
<keyword evidence="2" id="KW-1185">Reference proteome</keyword>
<comment type="caution">
    <text evidence="1">The sequence shown here is derived from an EMBL/GenBank/DDBJ whole genome shotgun (WGS) entry which is preliminary data.</text>
</comment>
<dbReference type="OrthoDB" id="7480422at2759"/>
<reference evidence="1" key="1">
    <citation type="submission" date="2022-03" db="EMBL/GenBank/DDBJ databases">
        <authorList>
            <person name="Lindestad O."/>
        </authorList>
    </citation>
    <scope>NUCLEOTIDE SEQUENCE</scope>
</reference>
<protein>
    <submittedName>
        <fullName evidence="1">Jg16873 protein</fullName>
    </submittedName>
</protein>
<sequence>MEYCSHLWFGFAKNQLDALDSADRRARRLIGNDLVVSRLQSLEHRRKVACLAVFYKIHFGECAQELFDLLFEKAIQRSDTMSRRTHKPFMG</sequence>
<organism evidence="1 2">
    <name type="scientific">Pararge aegeria aegeria</name>
    <dbReference type="NCBI Taxonomy" id="348720"/>
    <lineage>
        <taxon>Eukaryota</taxon>
        <taxon>Metazoa</taxon>
        <taxon>Ecdysozoa</taxon>
        <taxon>Arthropoda</taxon>
        <taxon>Hexapoda</taxon>
        <taxon>Insecta</taxon>
        <taxon>Pterygota</taxon>
        <taxon>Neoptera</taxon>
        <taxon>Endopterygota</taxon>
        <taxon>Lepidoptera</taxon>
        <taxon>Glossata</taxon>
        <taxon>Ditrysia</taxon>
        <taxon>Papilionoidea</taxon>
        <taxon>Nymphalidae</taxon>
        <taxon>Satyrinae</taxon>
        <taxon>Satyrini</taxon>
        <taxon>Parargina</taxon>
        <taxon>Pararge</taxon>
    </lineage>
</organism>
<evidence type="ECO:0000313" key="2">
    <source>
        <dbReference type="Proteomes" id="UP000838756"/>
    </source>
</evidence>